<protein>
    <recommendedName>
        <fullName evidence="3">DDE Tnp4 domain-containing protein</fullName>
    </recommendedName>
</protein>
<reference evidence="1" key="1">
    <citation type="journal article" date="2023" name="Insect Mol. Biol.">
        <title>Genome sequencing provides insights into the evolution of gene families encoding plant cell wall-degrading enzymes in longhorned beetles.</title>
        <authorList>
            <person name="Shin N.R."/>
            <person name="Okamura Y."/>
            <person name="Kirsch R."/>
            <person name="Pauchet Y."/>
        </authorList>
    </citation>
    <scope>NUCLEOTIDE SEQUENCE</scope>
    <source>
        <strain evidence="1">MMC_N1</strain>
    </source>
</reference>
<accession>A0ABQ9IXB6</accession>
<name>A0ABQ9IXB6_9CUCU</name>
<proteinExistence type="predicted"/>
<sequence length="274" mass="31232">MLLTSLTLLMKKKRFRRYAVRPINRQRRAKGIFNNLLYSMVQKDHESFFKYTRMTPTQFTCLLRLVGPYLQKDKTKNPISPEQRLMITIHYLAEGCSMQEIAWNYMIGHATASVIIRETTAVLWNVLSPKFTLVDIGAAGSNHDSVVFEESGFGQAIIKDKMPLPEPRPVSEFNPIVLPYFFVADAAFPLKTNIKTKYCPSGYVDCTTQDGEVSPGAWRAEGRGLRSVGRLRSNNSKATARENRDRLCEYFSSEEGALPWQREHILQGALPDNF</sequence>
<dbReference type="EMBL" id="JAPWTJ010002011">
    <property type="protein sequence ID" value="KAJ8968389.1"/>
    <property type="molecule type" value="Genomic_DNA"/>
</dbReference>
<dbReference type="Proteomes" id="UP001162164">
    <property type="component" value="Unassembled WGS sequence"/>
</dbReference>
<comment type="caution">
    <text evidence="1">The sequence shown here is derived from an EMBL/GenBank/DDBJ whole genome shotgun (WGS) entry which is preliminary data.</text>
</comment>
<evidence type="ECO:0008006" key="3">
    <source>
        <dbReference type="Google" id="ProtNLM"/>
    </source>
</evidence>
<gene>
    <name evidence="1" type="ORF">NQ317_002436</name>
</gene>
<keyword evidence="2" id="KW-1185">Reference proteome</keyword>
<organism evidence="1 2">
    <name type="scientific">Molorchus minor</name>
    <dbReference type="NCBI Taxonomy" id="1323400"/>
    <lineage>
        <taxon>Eukaryota</taxon>
        <taxon>Metazoa</taxon>
        <taxon>Ecdysozoa</taxon>
        <taxon>Arthropoda</taxon>
        <taxon>Hexapoda</taxon>
        <taxon>Insecta</taxon>
        <taxon>Pterygota</taxon>
        <taxon>Neoptera</taxon>
        <taxon>Endopterygota</taxon>
        <taxon>Coleoptera</taxon>
        <taxon>Polyphaga</taxon>
        <taxon>Cucujiformia</taxon>
        <taxon>Chrysomeloidea</taxon>
        <taxon>Cerambycidae</taxon>
        <taxon>Lamiinae</taxon>
        <taxon>Monochamini</taxon>
        <taxon>Molorchus</taxon>
    </lineage>
</organism>
<evidence type="ECO:0000313" key="2">
    <source>
        <dbReference type="Proteomes" id="UP001162164"/>
    </source>
</evidence>
<evidence type="ECO:0000313" key="1">
    <source>
        <dbReference type="EMBL" id="KAJ8968389.1"/>
    </source>
</evidence>